<dbReference type="EMBL" id="QAON01000010">
    <property type="protein sequence ID" value="PTQ88940.1"/>
    <property type="molecule type" value="Genomic_DNA"/>
</dbReference>
<accession>A0A2T5IY81</accession>
<dbReference type="Proteomes" id="UP000244223">
    <property type="component" value="Unassembled WGS sequence"/>
</dbReference>
<gene>
    <name evidence="1" type="ORF">C8N29_11089</name>
</gene>
<organism evidence="1 2">
    <name type="scientific">Agitococcus lubricus</name>
    <dbReference type="NCBI Taxonomy" id="1077255"/>
    <lineage>
        <taxon>Bacteria</taxon>
        <taxon>Pseudomonadati</taxon>
        <taxon>Pseudomonadota</taxon>
        <taxon>Gammaproteobacteria</taxon>
        <taxon>Moraxellales</taxon>
        <taxon>Moraxellaceae</taxon>
        <taxon>Agitococcus</taxon>
    </lineage>
</organism>
<sequence length="135" mass="16093">MAYINMDINNHIESYRFADLSYLWAKERLEHEFIIARQLAYAFIKQGLRIQSQDARWLSGQSGRFVLRREPCLGYSPTMGQLPVIMRATAFNHLLALSDSKIEPNFNLLYEEFISRQDFERWLTQQSITKPHFWF</sequence>
<comment type="caution">
    <text evidence="1">The sequence shown here is derived from an EMBL/GenBank/DDBJ whole genome shotgun (WGS) entry which is preliminary data.</text>
</comment>
<protein>
    <submittedName>
        <fullName evidence="1">Uncharacterized protein</fullName>
    </submittedName>
</protein>
<proteinExistence type="predicted"/>
<evidence type="ECO:0000313" key="1">
    <source>
        <dbReference type="EMBL" id="PTQ88940.1"/>
    </source>
</evidence>
<reference evidence="1 2" key="1">
    <citation type="submission" date="2018-04" db="EMBL/GenBank/DDBJ databases">
        <title>Genomic Encyclopedia of Archaeal and Bacterial Type Strains, Phase II (KMG-II): from individual species to whole genera.</title>
        <authorList>
            <person name="Goeker M."/>
        </authorList>
    </citation>
    <scope>NUCLEOTIDE SEQUENCE [LARGE SCALE GENOMIC DNA]</scope>
    <source>
        <strain evidence="1 2">DSM 5822</strain>
    </source>
</reference>
<dbReference type="AlphaFoldDB" id="A0A2T5IY81"/>
<dbReference type="RefSeq" id="WP_146164456.1">
    <property type="nucleotide sequence ID" value="NZ_QAON01000010.1"/>
</dbReference>
<dbReference type="OrthoDB" id="8905508at2"/>
<evidence type="ECO:0000313" key="2">
    <source>
        <dbReference type="Proteomes" id="UP000244223"/>
    </source>
</evidence>
<name>A0A2T5IY81_9GAMM</name>
<keyword evidence="2" id="KW-1185">Reference proteome</keyword>